<organism evidence="1 2">
    <name type="scientific">Flavobacterium xylosi</name>
    <dbReference type="NCBI Taxonomy" id="3230415"/>
    <lineage>
        <taxon>Bacteria</taxon>
        <taxon>Pseudomonadati</taxon>
        <taxon>Bacteroidota</taxon>
        <taxon>Flavobacteriia</taxon>
        <taxon>Flavobacteriales</taxon>
        <taxon>Flavobacteriaceae</taxon>
        <taxon>Flavobacterium</taxon>
    </lineage>
</organism>
<dbReference type="RefSeq" id="WP_379856099.1">
    <property type="nucleotide sequence ID" value="NZ_JBHZPZ010000027.1"/>
</dbReference>
<dbReference type="Proteomes" id="UP001600109">
    <property type="component" value="Unassembled WGS sequence"/>
</dbReference>
<reference evidence="1 2" key="1">
    <citation type="submission" date="2024-06" db="EMBL/GenBank/DDBJ databases">
        <title>Flavobacterium spp. isolated from glacier.</title>
        <authorList>
            <person name="Han D."/>
        </authorList>
    </citation>
    <scope>NUCLEOTIDE SEQUENCE [LARGE SCALE GENOMIC DNA]</scope>
    <source>
        <strain evidence="1 2">LS2P90</strain>
    </source>
</reference>
<proteinExistence type="predicted"/>
<dbReference type="EMBL" id="JBHZPZ010000027">
    <property type="protein sequence ID" value="MFE3869494.1"/>
    <property type="molecule type" value="Genomic_DNA"/>
</dbReference>
<sequence>MQLEISTWTHHLNQLIYSYFYFCQKEKLEIKIVSNKSVAFNGAILFVGMESVFFDYSDDTVFIDLPENFSYYFKRSLLKKDNVKNIYPLHFNVPMAYKCHSLLMNLKSDLLFDKSSRLEVFKAFDKYTLFTKSSHGVLDIRRYPKEVHDTGGNVIFHTRLWNPDNHSDSEEKERRRLQNQFRINACRIIKKKFTNSSVGLFADDLAIKMAPDLLLDSRDSKKNNYLNTLCNFNIGIADDGLKDTPGWKIGEYLLYGKAVITTPLNISFERFKEHINYEKLSSRSSYTELPDKIEYLLKDKYYIEMGNENMKWSYEYLHPENYIKRILSVIQDRKKLNE</sequence>
<evidence type="ECO:0000313" key="2">
    <source>
        <dbReference type="Proteomes" id="UP001600109"/>
    </source>
</evidence>
<protein>
    <recommendedName>
        <fullName evidence="3">Glycosyltransferase family 1 protein</fullName>
    </recommendedName>
</protein>
<name>A0ABW6HZW7_9FLAO</name>
<gene>
    <name evidence="1" type="ORF">ACFX5E_15625</name>
</gene>
<evidence type="ECO:0000313" key="1">
    <source>
        <dbReference type="EMBL" id="MFE3869494.1"/>
    </source>
</evidence>
<accession>A0ABW6HZW7</accession>
<keyword evidence="2" id="KW-1185">Reference proteome</keyword>
<comment type="caution">
    <text evidence="1">The sequence shown here is derived from an EMBL/GenBank/DDBJ whole genome shotgun (WGS) entry which is preliminary data.</text>
</comment>
<evidence type="ECO:0008006" key="3">
    <source>
        <dbReference type="Google" id="ProtNLM"/>
    </source>
</evidence>